<dbReference type="AlphaFoldDB" id="A0A2A5JJX9"/>
<accession>A0A2A5JJX9</accession>
<evidence type="ECO:0000313" key="2">
    <source>
        <dbReference type="Proteomes" id="UP000228621"/>
    </source>
</evidence>
<protein>
    <submittedName>
        <fullName evidence="1">Uncharacterized protein</fullName>
    </submittedName>
</protein>
<comment type="caution">
    <text evidence="1">The sequence shown here is derived from an EMBL/GenBank/DDBJ whole genome shotgun (WGS) entry which is preliminary data.</text>
</comment>
<gene>
    <name evidence="1" type="ORF">CEX98_21425</name>
</gene>
<proteinExistence type="predicted"/>
<reference evidence="2" key="1">
    <citation type="journal article" date="2019" name="Genome Announc.">
        <title>Draft Genome Sequence of Pseudoalteromonas piscicida Strain 36Y ROTHPW, an Hypersaline Seawater Isolate from the South Coast of Sonora, Mexico.</title>
        <authorList>
            <person name="Sanchez-Diaz R."/>
            <person name="Molina-Garza Z.J."/>
            <person name="Cruz-Suarez L.E."/>
            <person name="Selvin J."/>
            <person name="Kiran G.S."/>
            <person name="Ibarra-Gamez J.C."/>
            <person name="Gomez-Gil B."/>
            <person name="Galaviz-Silva L."/>
        </authorList>
    </citation>
    <scope>NUCLEOTIDE SEQUENCE [LARGE SCALE GENOMIC DNA]</scope>
    <source>
        <strain evidence="2">36Y_RITHPW</strain>
    </source>
</reference>
<dbReference type="Proteomes" id="UP000228621">
    <property type="component" value="Unassembled WGS sequence"/>
</dbReference>
<dbReference type="RefSeq" id="WP_099644035.1">
    <property type="nucleotide sequence ID" value="NZ_NKHF01000105.1"/>
</dbReference>
<sequence length="101" mass="11316">MFNVHKAYNVFRASFRSVQPVSQRNALPANQHSVFYVSRSALLVSQHNVFYVSRSVFLANQHSVCCVSPPLITFKVLNYVPEVTQHTNVTPVPPVQSIAVC</sequence>
<organism evidence="1 2">
    <name type="scientific">Pseudoalteromonas piscicida</name>
    <dbReference type="NCBI Taxonomy" id="43662"/>
    <lineage>
        <taxon>Bacteria</taxon>
        <taxon>Pseudomonadati</taxon>
        <taxon>Pseudomonadota</taxon>
        <taxon>Gammaproteobacteria</taxon>
        <taxon>Alteromonadales</taxon>
        <taxon>Pseudoalteromonadaceae</taxon>
        <taxon>Pseudoalteromonas</taxon>
    </lineage>
</organism>
<keyword evidence="2" id="KW-1185">Reference proteome</keyword>
<name>A0A2A5JJX9_PSEO7</name>
<dbReference type="EMBL" id="NKHF01000105">
    <property type="protein sequence ID" value="PCK29733.1"/>
    <property type="molecule type" value="Genomic_DNA"/>
</dbReference>
<evidence type="ECO:0000313" key="1">
    <source>
        <dbReference type="EMBL" id="PCK29733.1"/>
    </source>
</evidence>